<dbReference type="InterPro" id="IPR029044">
    <property type="entry name" value="Nucleotide-diphossugar_trans"/>
</dbReference>
<protein>
    <recommendedName>
        <fullName evidence="1">Glycosyltransferase 2-like domain-containing protein</fullName>
    </recommendedName>
</protein>
<dbReference type="InterPro" id="IPR001173">
    <property type="entry name" value="Glyco_trans_2-like"/>
</dbReference>
<dbReference type="Pfam" id="PF00535">
    <property type="entry name" value="Glycos_transf_2"/>
    <property type="match status" value="1"/>
</dbReference>
<gene>
    <name evidence="2" type="ORF">GCM10011387_21470</name>
</gene>
<organism evidence="2 3">
    <name type="scientific">Pedobacter quisquiliarum</name>
    <dbReference type="NCBI Taxonomy" id="1834438"/>
    <lineage>
        <taxon>Bacteria</taxon>
        <taxon>Pseudomonadati</taxon>
        <taxon>Bacteroidota</taxon>
        <taxon>Sphingobacteriia</taxon>
        <taxon>Sphingobacteriales</taxon>
        <taxon>Sphingobacteriaceae</taxon>
        <taxon>Pedobacter</taxon>
    </lineage>
</organism>
<dbReference type="Gene3D" id="3.90.550.10">
    <property type="entry name" value="Spore Coat Polysaccharide Biosynthesis Protein SpsA, Chain A"/>
    <property type="match status" value="1"/>
</dbReference>
<dbReference type="InterPro" id="IPR050834">
    <property type="entry name" value="Glycosyltransf_2"/>
</dbReference>
<dbReference type="PANTHER" id="PTHR43685">
    <property type="entry name" value="GLYCOSYLTRANSFERASE"/>
    <property type="match status" value="1"/>
</dbReference>
<dbReference type="CDD" id="cd00761">
    <property type="entry name" value="Glyco_tranf_GTA_type"/>
    <property type="match status" value="1"/>
</dbReference>
<keyword evidence="3" id="KW-1185">Reference proteome</keyword>
<dbReference type="Proteomes" id="UP000651668">
    <property type="component" value="Unassembled WGS sequence"/>
</dbReference>
<sequence>MNSKPLVSVIIPTYNRGDKLSVAIESVYRQQYTNIELIVVDDGSIDNTPDVLKKYPHAKFIKQQHAGQAAARNNGLQNASGTIIASLDSDDYWEPEFLERCVEKLEADKLDFVFANWSQQAKIGNDWDFLNQDPFLMPYFEKLADSWVVLDHSELRKVYMEACPSPSSSVVIRKSSIVSGWDYRINIADDWCMYLEVILSKECKAAFTLDRLWKKRVDDINIYDGRKRNEVLRYLYISDTLTMMDKFKMLLTRSEMYILKQRYMASLVELAKHELIREYNIKECLKLLKDSFTVNIPFTLKMIPDVFMKGLKGKYDALSSRA</sequence>
<reference evidence="2" key="1">
    <citation type="journal article" date="2014" name="Int. J. Syst. Evol. Microbiol.">
        <title>Complete genome sequence of Corynebacterium casei LMG S-19264T (=DSM 44701T), isolated from a smear-ripened cheese.</title>
        <authorList>
            <consortium name="US DOE Joint Genome Institute (JGI-PGF)"/>
            <person name="Walter F."/>
            <person name="Albersmeier A."/>
            <person name="Kalinowski J."/>
            <person name="Ruckert C."/>
        </authorList>
    </citation>
    <scope>NUCLEOTIDE SEQUENCE</scope>
    <source>
        <strain evidence="2">CGMCC 1.15343</strain>
    </source>
</reference>
<evidence type="ECO:0000313" key="3">
    <source>
        <dbReference type="Proteomes" id="UP000651668"/>
    </source>
</evidence>
<proteinExistence type="predicted"/>
<evidence type="ECO:0000259" key="1">
    <source>
        <dbReference type="Pfam" id="PF00535"/>
    </source>
</evidence>
<feature type="domain" description="Glycosyltransferase 2-like" evidence="1">
    <location>
        <begin position="8"/>
        <end position="123"/>
    </location>
</feature>
<dbReference type="EMBL" id="BMIL01000006">
    <property type="protein sequence ID" value="GGC67741.1"/>
    <property type="molecule type" value="Genomic_DNA"/>
</dbReference>
<reference evidence="2" key="2">
    <citation type="submission" date="2020-09" db="EMBL/GenBank/DDBJ databases">
        <authorList>
            <person name="Sun Q."/>
            <person name="Zhou Y."/>
        </authorList>
    </citation>
    <scope>NUCLEOTIDE SEQUENCE</scope>
    <source>
        <strain evidence="2">CGMCC 1.15343</strain>
    </source>
</reference>
<dbReference type="SUPFAM" id="SSF53448">
    <property type="entry name" value="Nucleotide-diphospho-sugar transferases"/>
    <property type="match status" value="1"/>
</dbReference>
<accession>A0A916UE82</accession>
<dbReference type="PANTHER" id="PTHR43685:SF2">
    <property type="entry name" value="GLYCOSYLTRANSFERASE 2-LIKE DOMAIN-CONTAINING PROTEIN"/>
    <property type="match status" value="1"/>
</dbReference>
<dbReference type="AlphaFoldDB" id="A0A916UE82"/>
<dbReference type="RefSeq" id="WP_188626896.1">
    <property type="nucleotide sequence ID" value="NZ_BMIL01000006.1"/>
</dbReference>
<name>A0A916UE82_9SPHI</name>
<comment type="caution">
    <text evidence="2">The sequence shown here is derived from an EMBL/GenBank/DDBJ whole genome shotgun (WGS) entry which is preliminary data.</text>
</comment>
<evidence type="ECO:0000313" key="2">
    <source>
        <dbReference type="EMBL" id="GGC67741.1"/>
    </source>
</evidence>